<dbReference type="EMBL" id="ANIN01000001">
    <property type="protein sequence ID" value="ELA09220.1"/>
    <property type="molecule type" value="Genomic_DNA"/>
</dbReference>
<dbReference type="OrthoDB" id="9816293at2"/>
<protein>
    <recommendedName>
        <fullName evidence="4">Inner membrane protein</fullName>
    </recommendedName>
</protein>
<dbReference type="GO" id="GO:0005886">
    <property type="term" value="C:plasma membrane"/>
    <property type="evidence" value="ECO:0007669"/>
    <property type="project" value="TreeGrafter"/>
</dbReference>
<accession>L2F8J3</accession>
<name>L2F8J3_9GAMM</name>
<gene>
    <name evidence="2" type="ORF">MOMA_02405</name>
</gene>
<dbReference type="PATRIC" id="fig|1230338.3.peg.525"/>
<dbReference type="STRING" id="1230338.MOMA_02405"/>
<dbReference type="Proteomes" id="UP000023795">
    <property type="component" value="Unassembled WGS sequence"/>
</dbReference>
<evidence type="ECO:0000256" key="1">
    <source>
        <dbReference type="SAM" id="Phobius"/>
    </source>
</evidence>
<evidence type="ECO:0008006" key="4">
    <source>
        <dbReference type="Google" id="ProtNLM"/>
    </source>
</evidence>
<keyword evidence="1" id="KW-0812">Transmembrane</keyword>
<feature type="transmembrane region" description="Helical" evidence="1">
    <location>
        <begin position="35"/>
        <end position="57"/>
    </location>
</feature>
<reference evidence="2 3" key="1">
    <citation type="journal article" date="2013" name="Genome Announc.">
        <title>Genome Sequence of Moraxella macacae 0408225, a Novel Bacterial Species Isolated from a Cynomolgus Macaque with Epistaxis.</title>
        <authorList>
            <person name="Ladner J.T."/>
            <person name="Whitehouse C.A."/>
            <person name="Koroleva G.I."/>
            <person name="Palacios G.F."/>
        </authorList>
    </citation>
    <scope>NUCLEOTIDE SEQUENCE [LARGE SCALE GENOMIC DNA]</scope>
    <source>
        <strain evidence="2 3">0408225</strain>
    </source>
</reference>
<keyword evidence="1" id="KW-0472">Membrane</keyword>
<organism evidence="2 3">
    <name type="scientific">Moraxella macacae 0408225</name>
    <dbReference type="NCBI Taxonomy" id="1230338"/>
    <lineage>
        <taxon>Bacteria</taxon>
        <taxon>Pseudomonadati</taxon>
        <taxon>Pseudomonadota</taxon>
        <taxon>Gammaproteobacteria</taxon>
        <taxon>Moraxellales</taxon>
        <taxon>Moraxellaceae</taxon>
        <taxon>Moraxella</taxon>
    </lineage>
</organism>
<proteinExistence type="predicted"/>
<comment type="caution">
    <text evidence="2">The sequence shown here is derived from an EMBL/GenBank/DDBJ whole genome shotgun (WGS) entry which is preliminary data.</text>
</comment>
<dbReference type="eggNOG" id="COG2832">
    <property type="taxonomic scope" value="Bacteria"/>
</dbReference>
<keyword evidence="3" id="KW-1185">Reference proteome</keyword>
<dbReference type="InterPro" id="IPR007401">
    <property type="entry name" value="DUF454"/>
</dbReference>
<dbReference type="PANTHER" id="PTHR35813">
    <property type="entry name" value="INNER MEMBRANE PROTEIN YBAN"/>
    <property type="match status" value="1"/>
</dbReference>
<keyword evidence="1" id="KW-1133">Transmembrane helix</keyword>
<dbReference type="Pfam" id="PF04304">
    <property type="entry name" value="DUF454"/>
    <property type="match status" value="1"/>
</dbReference>
<sequence length="151" mass="17312">MTASHDTARDELGAEKILQNKAPKRVSLWQKLLRWLFLLLGFLFLGLGLIGVVLPVLPTTPFVLLAAGCFAKSSERFHHWLTHHKIFGPLIVNWQERRAIPRYAKYLAWSMMALSCGMLFYRLSHEMIWLACTTSTICLLTTIWMARLPDA</sequence>
<dbReference type="AlphaFoldDB" id="L2F8J3"/>
<evidence type="ECO:0000313" key="3">
    <source>
        <dbReference type="Proteomes" id="UP000023795"/>
    </source>
</evidence>
<dbReference type="PANTHER" id="PTHR35813:SF1">
    <property type="entry name" value="INNER MEMBRANE PROTEIN YBAN"/>
    <property type="match status" value="1"/>
</dbReference>
<feature type="transmembrane region" description="Helical" evidence="1">
    <location>
        <begin position="128"/>
        <end position="146"/>
    </location>
</feature>
<evidence type="ECO:0000313" key="2">
    <source>
        <dbReference type="EMBL" id="ELA09220.1"/>
    </source>
</evidence>
<dbReference type="RefSeq" id="WP_009767040.1">
    <property type="nucleotide sequence ID" value="NZ_ANIN01000001.1"/>
</dbReference>